<dbReference type="AlphaFoldDB" id="A0A9W8E8M8"/>
<dbReference type="InterPro" id="IPR018957">
    <property type="entry name" value="Znf_C3HC4_RING-type"/>
</dbReference>
<evidence type="ECO:0000256" key="7">
    <source>
        <dbReference type="ARBA" id="ARBA00022771"/>
    </source>
</evidence>
<dbReference type="GO" id="GO:0005783">
    <property type="term" value="C:endoplasmic reticulum"/>
    <property type="evidence" value="ECO:0007669"/>
    <property type="project" value="InterPro"/>
</dbReference>
<dbReference type="PROSITE" id="PS00518">
    <property type="entry name" value="ZF_RING_1"/>
    <property type="match status" value="1"/>
</dbReference>
<reference evidence="15" key="1">
    <citation type="submission" date="2022-07" db="EMBL/GenBank/DDBJ databases">
        <title>Phylogenomic reconstructions and comparative analyses of Kickxellomycotina fungi.</title>
        <authorList>
            <person name="Reynolds N.K."/>
            <person name="Stajich J.E."/>
            <person name="Barry K."/>
            <person name="Grigoriev I.V."/>
            <person name="Crous P."/>
            <person name="Smith M.E."/>
        </authorList>
    </citation>
    <scope>NUCLEOTIDE SEQUENCE</scope>
    <source>
        <strain evidence="15">RSA 1196</strain>
    </source>
</reference>
<feature type="compositionally biased region" description="Basic and acidic residues" evidence="12">
    <location>
        <begin position="263"/>
        <end position="275"/>
    </location>
</feature>
<feature type="region of interest" description="Disordered" evidence="12">
    <location>
        <begin position="1"/>
        <end position="59"/>
    </location>
</feature>
<keyword evidence="13" id="KW-1133">Transmembrane helix</keyword>
<keyword evidence="16" id="KW-1185">Reference proteome</keyword>
<keyword evidence="13" id="KW-0812">Transmembrane</keyword>
<evidence type="ECO:0000256" key="1">
    <source>
        <dbReference type="ARBA" id="ARBA00000900"/>
    </source>
</evidence>
<feature type="domain" description="RING-type" evidence="14">
    <location>
        <begin position="211"/>
        <end position="252"/>
    </location>
</feature>
<evidence type="ECO:0000256" key="4">
    <source>
        <dbReference type="ARBA" id="ARBA00012483"/>
    </source>
</evidence>
<keyword evidence="10 13" id="KW-0472">Membrane</keyword>
<proteinExistence type="predicted"/>
<name>A0A9W8E8M8_9FUNG</name>
<dbReference type="EC" id="2.3.2.27" evidence="4"/>
<dbReference type="PANTHER" id="PTHR12313">
    <property type="entry name" value="E3 UBIQUITIN-PROTEIN LIGASE RNF5-RELATED"/>
    <property type="match status" value="1"/>
</dbReference>
<dbReference type="SUPFAM" id="SSF57850">
    <property type="entry name" value="RING/U-box"/>
    <property type="match status" value="1"/>
</dbReference>
<dbReference type="Proteomes" id="UP001150925">
    <property type="component" value="Unassembled WGS sequence"/>
</dbReference>
<keyword evidence="7 11" id="KW-0863">Zinc-finger</keyword>
<comment type="caution">
    <text evidence="15">The sequence shown here is derived from an EMBL/GenBank/DDBJ whole genome shotgun (WGS) entry which is preliminary data.</text>
</comment>
<feature type="compositionally biased region" description="Low complexity" evidence="12">
    <location>
        <begin position="148"/>
        <end position="160"/>
    </location>
</feature>
<dbReference type="InterPro" id="IPR013083">
    <property type="entry name" value="Znf_RING/FYVE/PHD"/>
</dbReference>
<comment type="pathway">
    <text evidence="3">Protein modification; protein ubiquitination.</text>
</comment>
<dbReference type="PROSITE" id="PS50089">
    <property type="entry name" value="ZF_RING_2"/>
    <property type="match status" value="1"/>
</dbReference>
<dbReference type="GO" id="GO:0061630">
    <property type="term" value="F:ubiquitin protein ligase activity"/>
    <property type="evidence" value="ECO:0007669"/>
    <property type="project" value="UniProtKB-EC"/>
</dbReference>
<dbReference type="InterPro" id="IPR001841">
    <property type="entry name" value="Znf_RING"/>
</dbReference>
<sequence>SEASALVESDTLSGIQENTTLSEPSTTCLTTQPLESLTLTKETNTPNASTLTATPEESLTHAGNTLADETLLGGSSSHTSVTRPTTYSFNSQALRWRNISSTIERLPSGQDTRVIPPGVQDDCRALPVAHGGKQPAEAGLLENNITSSATSSAYPSTSTPLPGVEASVPAPTDIHDETAQSSTSQGSKEQMSIPREPSDTQEGSSSGEFSCNICFDTATSPVLTLCGHLYCWPCLHQWLEAQAQNPLCPVCKAGCEKDKVIPVYGRGKEPKDPRLTDPSVPNRPSGQRPEPRIPPRNGNNANPFAAVFENGLFGGPGFYNAHLGGAHPVAISAGLGFGLFPALFGWQFTFPTAANTGPGEPLTASQIQAQQAFVSRLFLMLGLLVLVSILLY</sequence>
<keyword evidence="6" id="KW-0479">Metal-binding</keyword>
<evidence type="ECO:0000256" key="9">
    <source>
        <dbReference type="ARBA" id="ARBA00022833"/>
    </source>
</evidence>
<keyword evidence="5" id="KW-0808">Transferase</keyword>
<evidence type="ECO:0000256" key="3">
    <source>
        <dbReference type="ARBA" id="ARBA00004906"/>
    </source>
</evidence>
<evidence type="ECO:0000313" key="16">
    <source>
        <dbReference type="Proteomes" id="UP001150925"/>
    </source>
</evidence>
<accession>A0A9W8E8M8</accession>
<feature type="compositionally biased region" description="Polar residues" evidence="12">
    <location>
        <begin position="10"/>
        <end position="59"/>
    </location>
</feature>
<evidence type="ECO:0000256" key="13">
    <source>
        <dbReference type="SAM" id="Phobius"/>
    </source>
</evidence>
<evidence type="ECO:0000256" key="5">
    <source>
        <dbReference type="ARBA" id="ARBA00022679"/>
    </source>
</evidence>
<dbReference type="Gene3D" id="3.30.40.10">
    <property type="entry name" value="Zinc/RING finger domain, C3HC4 (zinc finger)"/>
    <property type="match status" value="1"/>
</dbReference>
<organism evidence="15 16">
    <name type="scientific">Dispira parvispora</name>
    <dbReference type="NCBI Taxonomy" id="1520584"/>
    <lineage>
        <taxon>Eukaryota</taxon>
        <taxon>Fungi</taxon>
        <taxon>Fungi incertae sedis</taxon>
        <taxon>Zoopagomycota</taxon>
        <taxon>Kickxellomycotina</taxon>
        <taxon>Dimargaritomycetes</taxon>
        <taxon>Dimargaritales</taxon>
        <taxon>Dimargaritaceae</taxon>
        <taxon>Dispira</taxon>
    </lineage>
</organism>
<comment type="subcellular location">
    <subcellularLocation>
        <location evidence="2">Endomembrane system</location>
    </subcellularLocation>
</comment>
<comment type="catalytic activity">
    <reaction evidence="1">
        <text>S-ubiquitinyl-[E2 ubiquitin-conjugating enzyme]-L-cysteine + [acceptor protein]-L-lysine = [E2 ubiquitin-conjugating enzyme]-L-cysteine + N(6)-ubiquitinyl-[acceptor protein]-L-lysine.</text>
        <dbReference type="EC" id="2.3.2.27"/>
    </reaction>
</comment>
<dbReference type="EMBL" id="JANBPY010000330">
    <property type="protein sequence ID" value="KAJ1967485.1"/>
    <property type="molecule type" value="Genomic_DNA"/>
</dbReference>
<evidence type="ECO:0000256" key="12">
    <source>
        <dbReference type="SAM" id="MobiDB-lite"/>
    </source>
</evidence>
<evidence type="ECO:0000256" key="8">
    <source>
        <dbReference type="ARBA" id="ARBA00022786"/>
    </source>
</evidence>
<dbReference type="Pfam" id="PF00097">
    <property type="entry name" value="zf-C3HC4"/>
    <property type="match status" value="1"/>
</dbReference>
<feature type="non-terminal residue" evidence="15">
    <location>
        <position position="1"/>
    </location>
</feature>
<dbReference type="SMART" id="SM00184">
    <property type="entry name" value="RING"/>
    <property type="match status" value="1"/>
</dbReference>
<gene>
    <name evidence="15" type="ORF">IWQ62_001828</name>
</gene>
<feature type="compositionally biased region" description="Polar residues" evidence="12">
    <location>
        <begin position="179"/>
        <end position="190"/>
    </location>
</feature>
<keyword evidence="9" id="KW-0862">Zinc</keyword>
<keyword evidence="8" id="KW-0833">Ubl conjugation pathway</keyword>
<evidence type="ECO:0000259" key="14">
    <source>
        <dbReference type="PROSITE" id="PS50089"/>
    </source>
</evidence>
<evidence type="ECO:0000256" key="11">
    <source>
        <dbReference type="PROSITE-ProRule" id="PRU00175"/>
    </source>
</evidence>
<evidence type="ECO:0000256" key="6">
    <source>
        <dbReference type="ARBA" id="ARBA00022723"/>
    </source>
</evidence>
<feature type="region of interest" description="Disordered" evidence="12">
    <location>
        <begin position="148"/>
        <end position="204"/>
    </location>
</feature>
<evidence type="ECO:0000313" key="15">
    <source>
        <dbReference type="EMBL" id="KAJ1967485.1"/>
    </source>
</evidence>
<feature type="transmembrane region" description="Helical" evidence="13">
    <location>
        <begin position="373"/>
        <end position="391"/>
    </location>
</feature>
<evidence type="ECO:0000256" key="10">
    <source>
        <dbReference type="ARBA" id="ARBA00023136"/>
    </source>
</evidence>
<evidence type="ECO:0000256" key="2">
    <source>
        <dbReference type="ARBA" id="ARBA00004308"/>
    </source>
</evidence>
<dbReference type="OrthoDB" id="6270329at2759"/>
<feature type="region of interest" description="Disordered" evidence="12">
    <location>
        <begin position="263"/>
        <end position="300"/>
    </location>
</feature>
<dbReference type="GO" id="GO:0006511">
    <property type="term" value="P:ubiquitin-dependent protein catabolic process"/>
    <property type="evidence" value="ECO:0007669"/>
    <property type="project" value="InterPro"/>
</dbReference>
<dbReference type="InterPro" id="IPR017907">
    <property type="entry name" value="Znf_RING_CS"/>
</dbReference>
<protein>
    <recommendedName>
        <fullName evidence="4">RING-type E3 ubiquitin transferase</fullName>
        <ecNumber evidence="4">2.3.2.27</ecNumber>
    </recommendedName>
</protein>
<dbReference type="InterPro" id="IPR045103">
    <property type="entry name" value="RNF5/RNF185-like"/>
</dbReference>
<dbReference type="GO" id="GO:0008270">
    <property type="term" value="F:zinc ion binding"/>
    <property type="evidence" value="ECO:0007669"/>
    <property type="project" value="UniProtKB-KW"/>
</dbReference>